<feature type="binding site" description="axial binding residue" evidence="9">
    <location>
        <position position="430"/>
    </location>
    <ligand>
        <name>heme</name>
        <dbReference type="ChEBI" id="CHEBI:30413"/>
    </ligand>
    <ligandPart>
        <name>Fe</name>
        <dbReference type="ChEBI" id="CHEBI:18248"/>
    </ligandPart>
</feature>
<dbReference type="InterPro" id="IPR050364">
    <property type="entry name" value="Cytochrome_P450_fung"/>
</dbReference>
<gene>
    <name evidence="12" type="ORF">K435DRAFT_659413</name>
</gene>
<keyword evidence="7 9" id="KW-0408">Iron</keyword>
<dbReference type="CDD" id="cd11065">
    <property type="entry name" value="CYP64-like"/>
    <property type="match status" value="1"/>
</dbReference>
<feature type="signal peptide" evidence="11">
    <location>
        <begin position="1"/>
        <end position="21"/>
    </location>
</feature>
<keyword evidence="8 10" id="KW-0503">Monooxygenase</keyword>
<keyword evidence="11" id="KW-0732">Signal</keyword>
<keyword evidence="6 10" id="KW-0560">Oxidoreductase</keyword>
<dbReference type="GO" id="GO:0004497">
    <property type="term" value="F:monooxygenase activity"/>
    <property type="evidence" value="ECO:0007669"/>
    <property type="project" value="UniProtKB-KW"/>
</dbReference>
<dbReference type="AlphaFoldDB" id="A0A4S8MBA7"/>
<dbReference type="GO" id="GO:0020037">
    <property type="term" value="F:heme binding"/>
    <property type="evidence" value="ECO:0007669"/>
    <property type="project" value="InterPro"/>
</dbReference>
<dbReference type="InterPro" id="IPR036396">
    <property type="entry name" value="Cyt_P450_sf"/>
</dbReference>
<keyword evidence="13" id="KW-1185">Reference proteome</keyword>
<dbReference type="InterPro" id="IPR002401">
    <property type="entry name" value="Cyt_P450_E_grp-I"/>
</dbReference>
<keyword evidence="5 9" id="KW-0479">Metal-binding</keyword>
<dbReference type="InterPro" id="IPR017972">
    <property type="entry name" value="Cyt_P450_CS"/>
</dbReference>
<proteinExistence type="inferred from homology"/>
<sequence>MAYNLTSIAVFIALLVPLAYATVQRYYQKSGFKLPPGPPAKLMVGNILHVPRSGAWHIFTEWYRSYGDLVYLHGLGNKVLVVNDIQAVNELFEKRWSLYSHRPIFTVVGELMGLDQSLALMPYGEEWRESRKLIHIALNPGAVKKYYGVQEDIAALLNKDLLDSPNDFMQHLRLMAGRIVLLVTYGIFAKNMQNQYIADAEECMGIIDRVMIPGAFLADLIPALKYLPSWVPFQKEVEYGKRVLDKTVQLPYLYVKEVFSEKIAPPSLTKDLLSLGKTDPQFNHRAMWATSTMYAAYQTFATTATFILAMALNIDVQKRAQAEIDEVLGSDHSPTILDAPKLPYTMAVIKETMRWYPVVPLSIPRRTAEDDIFKGCFIPKNTIVIPNFWAISRNTNDPERFNPDRFLKQDRSGLIPDPSEWAFGTGRRKCPGRYLGENSLIAVITGILFAFDIRPLEDEPIEPKFTPTNVSHPEPFKCIIQPRSQEKRDFINTRAAAVQMTEPDVEQCKERDHLGKIGPVGPMRSKKIAEVGFAQMEMERMHDRQEVIET</sequence>
<feature type="chain" id="PRO_5020962041" evidence="11">
    <location>
        <begin position="22"/>
        <end position="550"/>
    </location>
</feature>
<evidence type="ECO:0000256" key="11">
    <source>
        <dbReference type="SAM" id="SignalP"/>
    </source>
</evidence>
<dbReference type="PRINTS" id="PR00463">
    <property type="entry name" value="EP450I"/>
</dbReference>
<evidence type="ECO:0000256" key="10">
    <source>
        <dbReference type="RuleBase" id="RU000461"/>
    </source>
</evidence>
<evidence type="ECO:0000256" key="9">
    <source>
        <dbReference type="PIRSR" id="PIRSR602401-1"/>
    </source>
</evidence>
<evidence type="ECO:0000256" key="2">
    <source>
        <dbReference type="ARBA" id="ARBA00005179"/>
    </source>
</evidence>
<evidence type="ECO:0000256" key="3">
    <source>
        <dbReference type="ARBA" id="ARBA00010617"/>
    </source>
</evidence>
<dbReference type="OrthoDB" id="2789670at2759"/>
<evidence type="ECO:0000256" key="8">
    <source>
        <dbReference type="ARBA" id="ARBA00023033"/>
    </source>
</evidence>
<accession>A0A4S8MBA7</accession>
<evidence type="ECO:0000313" key="13">
    <source>
        <dbReference type="Proteomes" id="UP000297245"/>
    </source>
</evidence>
<evidence type="ECO:0000256" key="6">
    <source>
        <dbReference type="ARBA" id="ARBA00023002"/>
    </source>
</evidence>
<comment type="pathway">
    <text evidence="2">Secondary metabolite biosynthesis.</text>
</comment>
<dbReference type="InterPro" id="IPR001128">
    <property type="entry name" value="Cyt_P450"/>
</dbReference>
<dbReference type="Proteomes" id="UP000297245">
    <property type="component" value="Unassembled WGS sequence"/>
</dbReference>
<dbReference type="EMBL" id="ML179123">
    <property type="protein sequence ID" value="THU99233.1"/>
    <property type="molecule type" value="Genomic_DNA"/>
</dbReference>
<keyword evidence="4 9" id="KW-0349">Heme</keyword>
<dbReference type="PANTHER" id="PTHR46300">
    <property type="entry name" value="P450, PUTATIVE (EUROFUNG)-RELATED-RELATED"/>
    <property type="match status" value="1"/>
</dbReference>
<evidence type="ECO:0000256" key="1">
    <source>
        <dbReference type="ARBA" id="ARBA00001971"/>
    </source>
</evidence>
<evidence type="ECO:0000313" key="12">
    <source>
        <dbReference type="EMBL" id="THU99233.1"/>
    </source>
</evidence>
<dbReference type="GO" id="GO:0005506">
    <property type="term" value="F:iron ion binding"/>
    <property type="evidence" value="ECO:0007669"/>
    <property type="project" value="InterPro"/>
</dbReference>
<evidence type="ECO:0000256" key="4">
    <source>
        <dbReference type="ARBA" id="ARBA00022617"/>
    </source>
</evidence>
<protein>
    <submittedName>
        <fullName evidence="12">Cytochrome P450</fullName>
    </submittedName>
</protein>
<comment type="similarity">
    <text evidence="3 10">Belongs to the cytochrome P450 family.</text>
</comment>
<dbReference type="PANTHER" id="PTHR46300:SF7">
    <property type="entry name" value="P450, PUTATIVE (EUROFUNG)-RELATED"/>
    <property type="match status" value="1"/>
</dbReference>
<evidence type="ECO:0000256" key="7">
    <source>
        <dbReference type="ARBA" id="ARBA00023004"/>
    </source>
</evidence>
<comment type="cofactor">
    <cofactor evidence="1 9">
        <name>heme</name>
        <dbReference type="ChEBI" id="CHEBI:30413"/>
    </cofactor>
</comment>
<dbReference type="PRINTS" id="PR00385">
    <property type="entry name" value="P450"/>
</dbReference>
<name>A0A4S8MBA7_DENBC</name>
<evidence type="ECO:0000256" key="5">
    <source>
        <dbReference type="ARBA" id="ARBA00022723"/>
    </source>
</evidence>
<dbReference type="GO" id="GO:0016705">
    <property type="term" value="F:oxidoreductase activity, acting on paired donors, with incorporation or reduction of molecular oxygen"/>
    <property type="evidence" value="ECO:0007669"/>
    <property type="project" value="InterPro"/>
</dbReference>
<organism evidence="12 13">
    <name type="scientific">Dendrothele bispora (strain CBS 962.96)</name>
    <dbReference type="NCBI Taxonomy" id="1314807"/>
    <lineage>
        <taxon>Eukaryota</taxon>
        <taxon>Fungi</taxon>
        <taxon>Dikarya</taxon>
        <taxon>Basidiomycota</taxon>
        <taxon>Agaricomycotina</taxon>
        <taxon>Agaricomycetes</taxon>
        <taxon>Agaricomycetidae</taxon>
        <taxon>Agaricales</taxon>
        <taxon>Agaricales incertae sedis</taxon>
        <taxon>Dendrothele</taxon>
    </lineage>
</organism>
<dbReference type="SUPFAM" id="SSF48264">
    <property type="entry name" value="Cytochrome P450"/>
    <property type="match status" value="1"/>
</dbReference>
<dbReference type="PROSITE" id="PS00086">
    <property type="entry name" value="CYTOCHROME_P450"/>
    <property type="match status" value="1"/>
</dbReference>
<dbReference type="Pfam" id="PF00067">
    <property type="entry name" value="p450"/>
    <property type="match status" value="1"/>
</dbReference>
<reference evidence="12 13" key="1">
    <citation type="journal article" date="2019" name="Nat. Ecol. Evol.">
        <title>Megaphylogeny resolves global patterns of mushroom evolution.</title>
        <authorList>
            <person name="Varga T."/>
            <person name="Krizsan K."/>
            <person name="Foldi C."/>
            <person name="Dima B."/>
            <person name="Sanchez-Garcia M."/>
            <person name="Sanchez-Ramirez S."/>
            <person name="Szollosi G.J."/>
            <person name="Szarkandi J.G."/>
            <person name="Papp V."/>
            <person name="Albert L."/>
            <person name="Andreopoulos W."/>
            <person name="Angelini C."/>
            <person name="Antonin V."/>
            <person name="Barry K.W."/>
            <person name="Bougher N.L."/>
            <person name="Buchanan P."/>
            <person name="Buyck B."/>
            <person name="Bense V."/>
            <person name="Catcheside P."/>
            <person name="Chovatia M."/>
            <person name="Cooper J."/>
            <person name="Damon W."/>
            <person name="Desjardin D."/>
            <person name="Finy P."/>
            <person name="Geml J."/>
            <person name="Haridas S."/>
            <person name="Hughes K."/>
            <person name="Justo A."/>
            <person name="Karasinski D."/>
            <person name="Kautmanova I."/>
            <person name="Kiss B."/>
            <person name="Kocsube S."/>
            <person name="Kotiranta H."/>
            <person name="LaButti K.M."/>
            <person name="Lechner B.E."/>
            <person name="Liimatainen K."/>
            <person name="Lipzen A."/>
            <person name="Lukacs Z."/>
            <person name="Mihaltcheva S."/>
            <person name="Morgado L.N."/>
            <person name="Niskanen T."/>
            <person name="Noordeloos M.E."/>
            <person name="Ohm R.A."/>
            <person name="Ortiz-Santana B."/>
            <person name="Ovrebo C."/>
            <person name="Racz N."/>
            <person name="Riley R."/>
            <person name="Savchenko A."/>
            <person name="Shiryaev A."/>
            <person name="Soop K."/>
            <person name="Spirin V."/>
            <person name="Szebenyi C."/>
            <person name="Tomsovsky M."/>
            <person name="Tulloss R.E."/>
            <person name="Uehling J."/>
            <person name="Grigoriev I.V."/>
            <person name="Vagvolgyi C."/>
            <person name="Papp T."/>
            <person name="Martin F.M."/>
            <person name="Miettinen O."/>
            <person name="Hibbett D.S."/>
            <person name="Nagy L.G."/>
        </authorList>
    </citation>
    <scope>NUCLEOTIDE SEQUENCE [LARGE SCALE GENOMIC DNA]</scope>
    <source>
        <strain evidence="12 13">CBS 962.96</strain>
    </source>
</reference>
<dbReference type="Gene3D" id="1.10.630.10">
    <property type="entry name" value="Cytochrome P450"/>
    <property type="match status" value="1"/>
</dbReference>